<evidence type="ECO:0000313" key="3">
    <source>
        <dbReference type="Proteomes" id="UP000298652"/>
    </source>
</evidence>
<organism evidence="2 3">
    <name type="scientific">Setaria viridis</name>
    <name type="common">Green bristlegrass</name>
    <name type="synonym">Setaria italica subsp. viridis</name>
    <dbReference type="NCBI Taxonomy" id="4556"/>
    <lineage>
        <taxon>Eukaryota</taxon>
        <taxon>Viridiplantae</taxon>
        <taxon>Streptophyta</taxon>
        <taxon>Embryophyta</taxon>
        <taxon>Tracheophyta</taxon>
        <taxon>Spermatophyta</taxon>
        <taxon>Magnoliopsida</taxon>
        <taxon>Liliopsida</taxon>
        <taxon>Poales</taxon>
        <taxon>Poaceae</taxon>
        <taxon>PACMAD clade</taxon>
        <taxon>Panicoideae</taxon>
        <taxon>Panicodae</taxon>
        <taxon>Paniceae</taxon>
        <taxon>Cenchrinae</taxon>
        <taxon>Setaria</taxon>
    </lineage>
</organism>
<feature type="compositionally biased region" description="Low complexity" evidence="1">
    <location>
        <begin position="105"/>
        <end position="120"/>
    </location>
</feature>
<proteinExistence type="predicted"/>
<name>A0A4U6UP95_SETVI</name>
<evidence type="ECO:0000313" key="2">
    <source>
        <dbReference type="EMBL" id="TKW17442.1"/>
    </source>
</evidence>
<reference evidence="2" key="1">
    <citation type="submission" date="2019-03" db="EMBL/GenBank/DDBJ databases">
        <title>WGS assembly of Setaria viridis.</title>
        <authorList>
            <person name="Huang P."/>
            <person name="Jenkins J."/>
            <person name="Grimwood J."/>
            <person name="Barry K."/>
            <person name="Healey A."/>
            <person name="Mamidi S."/>
            <person name="Sreedasyam A."/>
            <person name="Shu S."/>
            <person name="Feldman M."/>
            <person name="Wu J."/>
            <person name="Yu Y."/>
            <person name="Chen C."/>
            <person name="Johnson J."/>
            <person name="Rokhsar D."/>
            <person name="Baxter I."/>
            <person name="Schmutz J."/>
            <person name="Brutnell T."/>
            <person name="Kellogg E."/>
        </authorList>
    </citation>
    <scope>NUCLEOTIDE SEQUENCE [LARGE SCALE GENOMIC DNA]</scope>
</reference>
<dbReference type="Proteomes" id="UP000298652">
    <property type="component" value="Chromosome 5"/>
</dbReference>
<protein>
    <submittedName>
        <fullName evidence="2">Uncharacterized protein</fullName>
    </submittedName>
</protein>
<feature type="region of interest" description="Disordered" evidence="1">
    <location>
        <begin position="75"/>
        <end position="186"/>
    </location>
</feature>
<dbReference type="AlphaFoldDB" id="A0A4U6UP95"/>
<feature type="compositionally biased region" description="Basic and acidic residues" evidence="1">
    <location>
        <begin position="90"/>
        <end position="100"/>
    </location>
</feature>
<gene>
    <name evidence="2" type="ORF">SEVIR_5G366700v2</name>
</gene>
<keyword evidence="3" id="KW-1185">Reference proteome</keyword>
<dbReference type="Gramene" id="TKW17442">
    <property type="protein sequence ID" value="TKW17442"/>
    <property type="gene ID" value="SEVIR_5G366700v2"/>
</dbReference>
<evidence type="ECO:0000256" key="1">
    <source>
        <dbReference type="SAM" id="MobiDB-lite"/>
    </source>
</evidence>
<dbReference type="EMBL" id="CM016556">
    <property type="protein sequence ID" value="TKW17442.1"/>
    <property type="molecule type" value="Genomic_DNA"/>
</dbReference>
<feature type="compositionally biased region" description="Basic residues" evidence="1">
    <location>
        <begin position="126"/>
        <end position="136"/>
    </location>
</feature>
<accession>A0A4U6UP95</accession>
<feature type="compositionally biased region" description="Basic and acidic residues" evidence="1">
    <location>
        <begin position="174"/>
        <end position="186"/>
    </location>
</feature>
<sequence>MATWPNLIQAFSSTRHFHTRSHGSLPCLIPSPTAPFTQQISLSLWSQGVGLAAGELLRGEGWVWGSGLSCRGAAPWGRPGVGHRSLGPRGEPHWPTEELPHQGMTPTLPTPSSSATLCRCPPRPRQPPRRRRRSRPPRPPPLLLPCLHLRSRPGRHSSATARPGLGHRFPWARGEPHQPPEELLRG</sequence>